<evidence type="ECO:0000256" key="1">
    <source>
        <dbReference type="SAM" id="MobiDB-lite"/>
    </source>
</evidence>
<reference evidence="2" key="1">
    <citation type="submission" date="2013-07" db="EMBL/GenBank/DDBJ databases">
        <title>The genome of Eucalyptus grandis.</title>
        <authorList>
            <person name="Schmutz J."/>
            <person name="Hayes R."/>
            <person name="Myburg A."/>
            <person name="Tuskan G."/>
            <person name="Grattapaglia D."/>
            <person name="Rokhsar D.S."/>
        </authorList>
    </citation>
    <scope>NUCLEOTIDE SEQUENCE</scope>
    <source>
        <tissue evidence="2">Leaf extractions</tissue>
    </source>
</reference>
<sequence length="129" mass="13736">MMSCACSCSCGPLIVPKSSVGRGSSRARRNAVGVISPHGSTGRGERSGFVGVRASMVDSYENSSDFAKRMEQAWLISQVRVSSSLETTCSAKSLQETQAASYVVERVQRAAQTVRGQGFEPSGWDSLPL</sequence>
<protein>
    <submittedName>
        <fullName evidence="2">Uncharacterized protein</fullName>
    </submittedName>
</protein>
<dbReference type="Gramene" id="KCW82651">
    <property type="protein sequence ID" value="KCW82651"/>
    <property type="gene ID" value="EUGRSUZ_C04033"/>
</dbReference>
<feature type="region of interest" description="Disordered" evidence="1">
    <location>
        <begin position="21"/>
        <end position="47"/>
    </location>
</feature>
<proteinExistence type="predicted"/>
<accession>A0A059CWU3</accession>
<dbReference type="AlphaFoldDB" id="A0A059CWU3"/>
<dbReference type="EMBL" id="KK198755">
    <property type="protein sequence ID" value="KCW82651.1"/>
    <property type="molecule type" value="Genomic_DNA"/>
</dbReference>
<evidence type="ECO:0000313" key="2">
    <source>
        <dbReference type="EMBL" id="KCW82651.1"/>
    </source>
</evidence>
<name>A0A059CWU3_EUCGR</name>
<organism evidence="2">
    <name type="scientific">Eucalyptus grandis</name>
    <name type="common">Flooded gum</name>
    <dbReference type="NCBI Taxonomy" id="71139"/>
    <lineage>
        <taxon>Eukaryota</taxon>
        <taxon>Viridiplantae</taxon>
        <taxon>Streptophyta</taxon>
        <taxon>Embryophyta</taxon>
        <taxon>Tracheophyta</taxon>
        <taxon>Spermatophyta</taxon>
        <taxon>Magnoliopsida</taxon>
        <taxon>eudicotyledons</taxon>
        <taxon>Gunneridae</taxon>
        <taxon>Pentapetalae</taxon>
        <taxon>rosids</taxon>
        <taxon>malvids</taxon>
        <taxon>Myrtales</taxon>
        <taxon>Myrtaceae</taxon>
        <taxon>Myrtoideae</taxon>
        <taxon>Eucalypteae</taxon>
        <taxon>Eucalyptus</taxon>
    </lineage>
</organism>
<gene>
    <name evidence="2" type="ORF">EUGRSUZ_C04033</name>
</gene>